<protein>
    <submittedName>
        <fullName evidence="2">GH16 domain-containing protein</fullName>
    </submittedName>
</protein>
<evidence type="ECO:0000313" key="1">
    <source>
        <dbReference type="Proteomes" id="UP000887579"/>
    </source>
</evidence>
<dbReference type="Proteomes" id="UP000887579">
    <property type="component" value="Unplaced"/>
</dbReference>
<proteinExistence type="predicted"/>
<sequence>MKIFLLLLLATVSLEAYELNKTYAGDTFFDGFYFFTQKDPNHGTVQYVDEVIARALNLLAVENGKVKISVDSTNVFPTDGRPSIRIHSHDRYNDGLFIFDIDHMPVGPGTWPAFWFCGDSWPANGEIDVLEGIYGKTENNQALHTSANCTMPLDASIFKGHWTKGPQGKITNDCFVNAAGQGGSGCSITSENGFFGIPFNAAGGGVFAFEWIREASMKIWIFKRADIPADITQGNPNPDSWGKPEAYYTIGPQCPANHFNDHEIIINCNLCGDWAGGSFPGGWDACNQKVRNDPSAFKDTYWLINSLKYYSL</sequence>
<evidence type="ECO:0000313" key="2">
    <source>
        <dbReference type="WBParaSite" id="ES5_v2.g20898.t1"/>
    </source>
</evidence>
<accession>A0AC34FW35</accession>
<dbReference type="WBParaSite" id="ES5_v2.g20898.t1">
    <property type="protein sequence ID" value="ES5_v2.g20898.t1"/>
    <property type="gene ID" value="ES5_v2.g20898"/>
</dbReference>
<organism evidence="1 2">
    <name type="scientific">Panagrolaimus sp. ES5</name>
    <dbReference type="NCBI Taxonomy" id="591445"/>
    <lineage>
        <taxon>Eukaryota</taxon>
        <taxon>Metazoa</taxon>
        <taxon>Ecdysozoa</taxon>
        <taxon>Nematoda</taxon>
        <taxon>Chromadorea</taxon>
        <taxon>Rhabditida</taxon>
        <taxon>Tylenchina</taxon>
        <taxon>Panagrolaimomorpha</taxon>
        <taxon>Panagrolaimoidea</taxon>
        <taxon>Panagrolaimidae</taxon>
        <taxon>Panagrolaimus</taxon>
    </lineage>
</organism>
<name>A0AC34FW35_9BILA</name>
<reference evidence="2" key="1">
    <citation type="submission" date="2022-11" db="UniProtKB">
        <authorList>
            <consortium name="WormBaseParasite"/>
        </authorList>
    </citation>
    <scope>IDENTIFICATION</scope>
</reference>